<sequence>MIAFDFNYYKPSTIAEAIETYITATSLRKKVIYYSGGTEFITFARTNKMHADVVIDIKGIPECNICEIQGGQLIIGAAISLNKLVETNLFPLLSQTVKQIANHSSRNKITIGGNINSQLIYREGVLPFLLADAKVKIASQGEEKVVSLKKIFDRKMTLDEGTFLVQIIVDASFIDLPYLSLKRTQMTKVGYPVVTLAALLKENQIRVAFSGLCSFPFRSKKIEAIVNDDSLSERERIEQIASHLPASIVDDSHASAAYRGFVLKNLLVDTFEVLEGKK</sequence>
<evidence type="ECO:0000313" key="5">
    <source>
        <dbReference type="EMBL" id="MET3657009.1"/>
    </source>
</evidence>
<organism evidence="5 6">
    <name type="scientific">Sporosarcina psychrophila</name>
    <name type="common">Bacillus psychrophilus</name>
    <dbReference type="NCBI Taxonomy" id="1476"/>
    <lineage>
        <taxon>Bacteria</taxon>
        <taxon>Bacillati</taxon>
        <taxon>Bacillota</taxon>
        <taxon>Bacilli</taxon>
        <taxon>Bacillales</taxon>
        <taxon>Caryophanaceae</taxon>
        <taxon>Sporosarcina</taxon>
    </lineage>
</organism>
<dbReference type="Pfam" id="PF00941">
    <property type="entry name" value="FAD_binding_5"/>
    <property type="match status" value="1"/>
</dbReference>
<dbReference type="InterPro" id="IPR016169">
    <property type="entry name" value="FAD-bd_PCMH_sub2"/>
</dbReference>
<keyword evidence="3" id="KW-0560">Oxidoreductase</keyword>
<dbReference type="PROSITE" id="PS51387">
    <property type="entry name" value="FAD_PCMH"/>
    <property type="match status" value="1"/>
</dbReference>
<dbReference type="InterPro" id="IPR005107">
    <property type="entry name" value="CO_DH_flav_C"/>
</dbReference>
<evidence type="ECO:0000256" key="3">
    <source>
        <dbReference type="ARBA" id="ARBA00023002"/>
    </source>
</evidence>
<gene>
    <name evidence="5" type="ORF">ABIC55_002096</name>
</gene>
<dbReference type="Gene3D" id="3.30.465.10">
    <property type="match status" value="1"/>
</dbReference>
<keyword evidence="1" id="KW-0285">Flavoprotein</keyword>
<dbReference type="SUPFAM" id="SSF55447">
    <property type="entry name" value="CO dehydrogenase flavoprotein C-terminal domain-like"/>
    <property type="match status" value="1"/>
</dbReference>
<name>A0ABV2K7F3_SPOPS</name>
<dbReference type="InterPro" id="IPR016166">
    <property type="entry name" value="FAD-bd_PCMH"/>
</dbReference>
<evidence type="ECO:0000256" key="1">
    <source>
        <dbReference type="ARBA" id="ARBA00022630"/>
    </source>
</evidence>
<accession>A0ABV2K7F3</accession>
<dbReference type="InterPro" id="IPR036683">
    <property type="entry name" value="CO_DH_flav_C_dom_sf"/>
</dbReference>
<dbReference type="InterPro" id="IPR016167">
    <property type="entry name" value="FAD-bd_PCMH_sub1"/>
</dbReference>
<dbReference type="InterPro" id="IPR002346">
    <property type="entry name" value="Mopterin_DH_FAD-bd"/>
</dbReference>
<evidence type="ECO:0000313" key="6">
    <source>
        <dbReference type="Proteomes" id="UP001549104"/>
    </source>
</evidence>
<protein>
    <submittedName>
        <fullName evidence="5">CO/xanthine dehydrogenase FAD-binding subunit</fullName>
    </submittedName>
</protein>
<proteinExistence type="predicted"/>
<dbReference type="InterPro" id="IPR036318">
    <property type="entry name" value="FAD-bd_PCMH-like_sf"/>
</dbReference>
<dbReference type="Gene3D" id="3.30.390.50">
    <property type="entry name" value="CO dehydrogenase flavoprotein, C-terminal domain"/>
    <property type="match status" value="1"/>
</dbReference>
<reference evidence="5 6" key="1">
    <citation type="submission" date="2024-06" db="EMBL/GenBank/DDBJ databases">
        <title>Sorghum-associated microbial communities from plants grown in Nebraska, USA.</title>
        <authorList>
            <person name="Schachtman D."/>
        </authorList>
    </citation>
    <scope>NUCLEOTIDE SEQUENCE [LARGE SCALE GENOMIC DNA]</scope>
    <source>
        <strain evidence="5 6">1288</strain>
    </source>
</reference>
<dbReference type="RefSeq" id="WP_082786571.1">
    <property type="nucleotide sequence ID" value="NZ_CP014616.1"/>
</dbReference>
<dbReference type="PANTHER" id="PTHR42659:SF2">
    <property type="entry name" value="XANTHINE DEHYDROGENASE SUBUNIT C-RELATED"/>
    <property type="match status" value="1"/>
</dbReference>
<feature type="domain" description="FAD-binding PCMH-type" evidence="4">
    <location>
        <begin position="1"/>
        <end position="174"/>
    </location>
</feature>
<dbReference type="Gene3D" id="3.30.43.10">
    <property type="entry name" value="Uridine Diphospho-n-acetylenolpyruvylglucosamine Reductase, domain 2"/>
    <property type="match status" value="1"/>
</dbReference>
<dbReference type="InterPro" id="IPR051312">
    <property type="entry name" value="Diverse_Substr_Oxidored"/>
</dbReference>
<dbReference type="EMBL" id="JBEPME010000002">
    <property type="protein sequence ID" value="MET3657009.1"/>
    <property type="molecule type" value="Genomic_DNA"/>
</dbReference>
<keyword evidence="2" id="KW-0274">FAD</keyword>
<comment type="caution">
    <text evidence="5">The sequence shown here is derived from an EMBL/GenBank/DDBJ whole genome shotgun (WGS) entry which is preliminary data.</text>
</comment>
<dbReference type="PANTHER" id="PTHR42659">
    <property type="entry name" value="XANTHINE DEHYDROGENASE SUBUNIT C-RELATED"/>
    <property type="match status" value="1"/>
</dbReference>
<dbReference type="Proteomes" id="UP001549104">
    <property type="component" value="Unassembled WGS sequence"/>
</dbReference>
<keyword evidence="6" id="KW-1185">Reference proteome</keyword>
<dbReference type="SUPFAM" id="SSF56176">
    <property type="entry name" value="FAD-binding/transporter-associated domain-like"/>
    <property type="match status" value="1"/>
</dbReference>
<evidence type="ECO:0000256" key="2">
    <source>
        <dbReference type="ARBA" id="ARBA00022827"/>
    </source>
</evidence>
<evidence type="ECO:0000259" key="4">
    <source>
        <dbReference type="PROSITE" id="PS51387"/>
    </source>
</evidence>
<dbReference type="SMART" id="SM01092">
    <property type="entry name" value="CO_deh_flav_C"/>
    <property type="match status" value="1"/>
</dbReference>